<dbReference type="PANTHER" id="PTHR47331:SF5">
    <property type="entry name" value="RIBONUCLEASE H"/>
    <property type="match status" value="1"/>
</dbReference>
<dbReference type="RefSeq" id="XP_052750997.1">
    <property type="nucleotide sequence ID" value="XM_052895037.1"/>
</dbReference>
<evidence type="ECO:0000313" key="3">
    <source>
        <dbReference type="RefSeq" id="XP_052750997.1"/>
    </source>
</evidence>
<dbReference type="Pfam" id="PF03564">
    <property type="entry name" value="DUF1759"/>
    <property type="match status" value="1"/>
</dbReference>
<reference evidence="3" key="1">
    <citation type="submission" date="2025-08" db="UniProtKB">
        <authorList>
            <consortium name="RefSeq"/>
        </authorList>
    </citation>
    <scope>IDENTIFICATION</scope>
    <source>
        <tissue evidence="3">Whole larvae</tissue>
    </source>
</reference>
<proteinExistence type="predicted"/>
<dbReference type="InterPro" id="IPR043502">
    <property type="entry name" value="DNA/RNA_pol_sf"/>
</dbReference>
<dbReference type="Pfam" id="PF00078">
    <property type="entry name" value="RVT_1"/>
    <property type="match status" value="1"/>
</dbReference>
<gene>
    <name evidence="3" type="primary">LOC128200723</name>
</gene>
<organism evidence="2 3">
    <name type="scientific">Galleria mellonella</name>
    <name type="common">Greater wax moth</name>
    <dbReference type="NCBI Taxonomy" id="7137"/>
    <lineage>
        <taxon>Eukaryota</taxon>
        <taxon>Metazoa</taxon>
        <taxon>Ecdysozoa</taxon>
        <taxon>Arthropoda</taxon>
        <taxon>Hexapoda</taxon>
        <taxon>Insecta</taxon>
        <taxon>Pterygota</taxon>
        <taxon>Neoptera</taxon>
        <taxon>Endopterygota</taxon>
        <taxon>Lepidoptera</taxon>
        <taxon>Glossata</taxon>
        <taxon>Ditrysia</taxon>
        <taxon>Pyraloidea</taxon>
        <taxon>Pyralidae</taxon>
        <taxon>Galleriinae</taxon>
        <taxon>Galleria</taxon>
    </lineage>
</organism>
<dbReference type="Proteomes" id="UP001652740">
    <property type="component" value="Unplaced"/>
</dbReference>
<keyword evidence="2" id="KW-1185">Reference proteome</keyword>
<sequence>MMVNSSSRQDERFLSRMATPRDLPTYSGDCIEWLHFKSAYQESTRVCQFSDSENLWRLRRALRGDAKEAVTDLLIGNTSPSDIMSALELRFGRSDIIIQYITTQIKKLPPLPTNYQQDIVNFSIKINNCVATLNTLKLHDYLRSPELVSAIASKLPSILISKFTDYAFDRLSDGTPKLMLYASFLKREAEMISAISLSQPREQKKLDVPTSYSKRTDERYRHNYNNKQVVFTTTAVNENNSKLCQFCKKCQHLLPDCRIFKRAMRRDRWYFVKNNKLCYCCLLARHDRSMCAAPMCDIDNCGLPHHRLLHYRKPAHTDMQPVASVEISPPQYESSSGTDATIAYVDSATNVSAPGHLSRADSDAVTSCDVMLKIVKVKLSGPNGTVSTYALLDDGASISMIDSVLVNELGLESLTSSSVKFIDAFGVEVYQSDAPKVCLRISGHDNCNYNITLRNVSALKLPMQNLSVINNIHCKHLSSVKQFVCTENVVPRLLIGEDNYFLLAPLEILHGNKFEPYATRCRLGWSIHGNYSRSNSSLTLGHSFHVMHSDEVSEINILNDLVQNSYKLDCIGISTLCRENTADLRAVNILDQTARNVNNRWEVGLPFVKDELYIPDSYNYALSRLQGLLRKFKTDSAYAARIPDIENHTSSLLDLLLTTHPDGYTVRVDAPIGSSDHCLIRADVPNTRPDPPRPIGRRRVWHYKSADWDGLREFYASYPWKQLCFASHDPNDCAIAVSEAIIEGMKLFIPNPLVAMGSKKRPWFNRSCKKARFAQQAAYKAWTTARTNSDPEISDAKRKLNAASRSSKRVIARAKFEFVGRIGRRLSSLPSGNRAFWSLAKAAQGNFCQSSFPPLRKPNGNLAYSAKEKADLFGILFASNSTMDEGNSVPPTILCCGSSMPEITITQCKVRRELLSLDVHKSSGPDGIPAVVLKQCAPELCPVLTRLFTISYSTGQFPSTWKTTLVHPVPKKGDKSDPSNYRPIAIASLLSKVMERIVNAQLLKYLEDHDLLSDRQYGFRHSRSTGDLLVYLTHRWASAIESQGEALAVGLDIAKAFDRVWHRGLLSKLPYYGLPDSLCKWVASFLSGRRIKTVVDGCCSDSMDINAGVPQGSVLSPTLFLLHINDMLTFGSIHCYADDSTGDALYTGRTNVSRSIVENNREQLVSEIERTLTGVSDWGRQNLVQFNPSKTQACAFTAKKTPFAVAPQFQGTSLNISKSIGILGVDISSDVQFRGHLEDKVKLASKNLGVLNRAKHYFTPDQRLMLYKSQIRPHMEYCCHLWAGAPRYQLEPFDSVQRRAMRIVDDPMLASGIEPLSLRRDFASLCVFYRLYNGLCSEELFNMMPTATFYHRTARHRQGVHPHTLQPKWSRTTRFQRCFLPRTLRLWNELPAEVFPRDYSMGFFKRGVKRFLQGRQRARNTSGIAGVHRLR</sequence>
<dbReference type="GeneID" id="128200723"/>
<dbReference type="InterPro" id="IPR000477">
    <property type="entry name" value="RT_dom"/>
</dbReference>
<accession>A0ABM3MHY2</accession>
<name>A0ABM3MHY2_GALME</name>
<feature type="domain" description="Reverse transcriptase" evidence="1">
    <location>
        <begin position="950"/>
        <end position="1214"/>
    </location>
</feature>
<evidence type="ECO:0000259" key="1">
    <source>
        <dbReference type="PROSITE" id="PS50878"/>
    </source>
</evidence>
<protein>
    <submittedName>
        <fullName evidence="3">Uncharacterized protein LOC128200723</fullName>
    </submittedName>
</protein>
<dbReference type="CDD" id="cd01650">
    <property type="entry name" value="RT_nLTR_like"/>
    <property type="match status" value="1"/>
</dbReference>
<dbReference type="PROSITE" id="PS50878">
    <property type="entry name" value="RT_POL"/>
    <property type="match status" value="1"/>
</dbReference>
<dbReference type="SUPFAM" id="SSF56672">
    <property type="entry name" value="DNA/RNA polymerases"/>
    <property type="match status" value="1"/>
</dbReference>
<evidence type="ECO:0000313" key="2">
    <source>
        <dbReference type="Proteomes" id="UP001652740"/>
    </source>
</evidence>
<dbReference type="InterPro" id="IPR005312">
    <property type="entry name" value="DUF1759"/>
</dbReference>
<dbReference type="PANTHER" id="PTHR47331">
    <property type="entry name" value="PHD-TYPE DOMAIN-CONTAINING PROTEIN"/>
    <property type="match status" value="1"/>
</dbReference>